<sequence>MILIDGMPVSSIPADDRSFQYGDGCFSTILTIDGQMQHWLYHQQRMEACLTILQIPYPDWDDVARWMSQVIVAAPKAGIKIHISRGSGGRGYSPNAIPSPRVTVQSFDYPNHYEALLSDGVRLGICQQRLGHNPLLAGHKHNNRLEQVLLKAEAERAGCMDAVALDLHDQVIETTMANLFWFRDNVLHTPDLTLAGVAGVMRRVVLDIATQQGIMVNIGHFSVDDMLGADEVFMTNSILGVAPVVQIQSAYFVLGERVRDLQKRVNRC</sequence>
<dbReference type="EMBL" id="FULE01000016">
    <property type="protein sequence ID" value="SJN55431.1"/>
    <property type="molecule type" value="Genomic_DNA"/>
</dbReference>
<dbReference type="NCBIfam" id="NF004761">
    <property type="entry name" value="PRK06092.1"/>
    <property type="match status" value="1"/>
</dbReference>
<keyword evidence="4 14" id="KW-0663">Pyridoxal phosphate</keyword>
<evidence type="ECO:0000256" key="13">
    <source>
        <dbReference type="RuleBase" id="RU004106"/>
    </source>
</evidence>
<evidence type="ECO:0000313" key="16">
    <source>
        <dbReference type="Proteomes" id="UP000188276"/>
    </source>
</evidence>
<dbReference type="STRING" id="1123498.VR7878_01246"/>
<evidence type="ECO:0000256" key="10">
    <source>
        <dbReference type="ARBA" id="ARBA00054027"/>
    </source>
</evidence>
<reference evidence="16" key="1">
    <citation type="submission" date="2017-02" db="EMBL/GenBank/DDBJ databases">
        <authorList>
            <person name="Rodrigo-Torres L."/>
            <person name="Arahal R.D."/>
            <person name="Lucena T."/>
        </authorList>
    </citation>
    <scope>NUCLEOTIDE SEQUENCE [LARGE SCALE GENOMIC DNA]</scope>
    <source>
        <strain evidence="16">CECT 7878</strain>
    </source>
</reference>
<dbReference type="Pfam" id="PF01063">
    <property type="entry name" value="Aminotran_4"/>
    <property type="match status" value="1"/>
</dbReference>
<dbReference type="RefSeq" id="WP_077334448.1">
    <property type="nucleotide sequence ID" value="NZ_FULE01000016.1"/>
</dbReference>
<evidence type="ECO:0000256" key="7">
    <source>
        <dbReference type="ARBA" id="ARBA00035633"/>
    </source>
</evidence>
<evidence type="ECO:0000256" key="12">
    <source>
        <dbReference type="NCBIfam" id="TIGR03461"/>
    </source>
</evidence>
<dbReference type="PANTHER" id="PTHR42743">
    <property type="entry name" value="AMINO-ACID AMINOTRANSFERASE"/>
    <property type="match status" value="1"/>
</dbReference>
<organism evidence="15 16">
    <name type="scientific">Vibrio ruber (strain DSM 16370 / JCM 11486 / BCRC 17186 / CECT 7878 / LMG 23124 / VR1)</name>
    <dbReference type="NCBI Taxonomy" id="1123498"/>
    <lineage>
        <taxon>Bacteria</taxon>
        <taxon>Pseudomonadati</taxon>
        <taxon>Pseudomonadota</taxon>
        <taxon>Gammaproteobacteria</taxon>
        <taxon>Vibrionales</taxon>
        <taxon>Vibrionaceae</taxon>
        <taxon>Vibrio</taxon>
    </lineage>
</organism>
<evidence type="ECO:0000256" key="9">
    <source>
        <dbReference type="ARBA" id="ARBA00049529"/>
    </source>
</evidence>
<evidence type="ECO:0000256" key="6">
    <source>
        <dbReference type="ARBA" id="ARBA00023239"/>
    </source>
</evidence>
<evidence type="ECO:0000256" key="4">
    <source>
        <dbReference type="ARBA" id="ARBA00022898"/>
    </source>
</evidence>
<keyword evidence="16" id="KW-1185">Reference proteome</keyword>
<evidence type="ECO:0000256" key="3">
    <source>
        <dbReference type="ARBA" id="ARBA00011738"/>
    </source>
</evidence>
<dbReference type="GO" id="GO:0046656">
    <property type="term" value="P:folic acid biosynthetic process"/>
    <property type="evidence" value="ECO:0007669"/>
    <property type="project" value="UniProtKB-KW"/>
</dbReference>
<evidence type="ECO:0000256" key="14">
    <source>
        <dbReference type="RuleBase" id="RU004516"/>
    </source>
</evidence>
<dbReference type="InterPro" id="IPR043132">
    <property type="entry name" value="BCAT-like_C"/>
</dbReference>
<dbReference type="InterPro" id="IPR036038">
    <property type="entry name" value="Aminotransferase-like"/>
</dbReference>
<evidence type="ECO:0000256" key="11">
    <source>
        <dbReference type="ARBA" id="ARBA00069174"/>
    </source>
</evidence>
<dbReference type="PROSITE" id="PS00770">
    <property type="entry name" value="AA_TRANSFER_CLASS_4"/>
    <property type="match status" value="1"/>
</dbReference>
<evidence type="ECO:0000256" key="2">
    <source>
        <dbReference type="ARBA" id="ARBA00009320"/>
    </source>
</evidence>
<dbReference type="NCBIfam" id="TIGR03461">
    <property type="entry name" value="pabC_Proteo"/>
    <property type="match status" value="1"/>
</dbReference>
<keyword evidence="6 15" id="KW-0456">Lyase</keyword>
<name>A0A1R4LFT1_VIBR1</name>
<evidence type="ECO:0000256" key="1">
    <source>
        <dbReference type="ARBA" id="ARBA00001933"/>
    </source>
</evidence>
<dbReference type="FunFam" id="3.20.10.10:FF:000002">
    <property type="entry name" value="D-alanine aminotransferase"/>
    <property type="match status" value="1"/>
</dbReference>
<dbReference type="InterPro" id="IPR043131">
    <property type="entry name" value="BCAT-like_N"/>
</dbReference>
<dbReference type="Proteomes" id="UP000188276">
    <property type="component" value="Unassembled WGS sequence"/>
</dbReference>
<dbReference type="GO" id="GO:0008153">
    <property type="term" value="P:4-aminobenzoate biosynthetic process"/>
    <property type="evidence" value="ECO:0007669"/>
    <property type="project" value="UniProtKB-UniRule"/>
</dbReference>
<dbReference type="CDD" id="cd01559">
    <property type="entry name" value="ADCL_like"/>
    <property type="match status" value="1"/>
</dbReference>
<dbReference type="OrthoDB" id="9805628at2"/>
<comment type="similarity">
    <text evidence="2 13">Belongs to the class-IV pyridoxal-phosphate-dependent aminotransferase family.</text>
</comment>
<comment type="catalytic activity">
    <reaction evidence="9">
        <text>4-amino-4-deoxychorismate = 4-aminobenzoate + pyruvate + H(+)</text>
        <dbReference type="Rhea" id="RHEA:16201"/>
        <dbReference type="ChEBI" id="CHEBI:15361"/>
        <dbReference type="ChEBI" id="CHEBI:15378"/>
        <dbReference type="ChEBI" id="CHEBI:17836"/>
        <dbReference type="ChEBI" id="CHEBI:58406"/>
        <dbReference type="EC" id="4.1.3.38"/>
    </reaction>
</comment>
<dbReference type="GO" id="GO:0008696">
    <property type="term" value="F:4-amino-4-deoxychorismate lyase activity"/>
    <property type="evidence" value="ECO:0007669"/>
    <property type="project" value="UniProtKB-UniRule"/>
</dbReference>
<comment type="cofactor">
    <cofactor evidence="1 14">
        <name>pyridoxal 5'-phosphate</name>
        <dbReference type="ChEBI" id="CHEBI:597326"/>
    </cofactor>
</comment>
<dbReference type="Gene3D" id="3.30.470.10">
    <property type="match status" value="1"/>
</dbReference>
<evidence type="ECO:0000256" key="8">
    <source>
        <dbReference type="ARBA" id="ARBA00035676"/>
    </source>
</evidence>
<dbReference type="InterPro" id="IPR018300">
    <property type="entry name" value="Aminotrans_IV_CS"/>
</dbReference>
<dbReference type="AlphaFoldDB" id="A0A1R4LFT1"/>
<dbReference type="Gene3D" id="3.20.10.10">
    <property type="entry name" value="D-amino Acid Aminotransferase, subunit A, domain 2"/>
    <property type="match status" value="1"/>
</dbReference>
<dbReference type="EC" id="4.1.3.38" evidence="8 12"/>
<dbReference type="SUPFAM" id="SSF56752">
    <property type="entry name" value="D-aminoacid aminotransferase-like PLP-dependent enzymes"/>
    <property type="match status" value="1"/>
</dbReference>
<proteinExistence type="inferred from homology"/>
<comment type="subunit">
    <text evidence="3">Homodimer.</text>
</comment>
<comment type="pathway">
    <text evidence="7">Cofactor biosynthesis; tetrahydrofolate biosynthesis; 4-aminobenzoate from chorismate: step 2/2.</text>
</comment>
<accession>A0A1R4LFT1</accession>
<dbReference type="GO" id="GO:0030170">
    <property type="term" value="F:pyridoxal phosphate binding"/>
    <property type="evidence" value="ECO:0007669"/>
    <property type="project" value="InterPro"/>
</dbReference>
<dbReference type="GO" id="GO:0005829">
    <property type="term" value="C:cytosol"/>
    <property type="evidence" value="ECO:0007669"/>
    <property type="project" value="TreeGrafter"/>
</dbReference>
<protein>
    <recommendedName>
        <fullName evidence="11 12">Aminodeoxychorismate lyase</fullName>
        <ecNumber evidence="8 12">4.1.3.38</ecNumber>
    </recommendedName>
</protein>
<dbReference type="InterPro" id="IPR001544">
    <property type="entry name" value="Aminotrans_IV"/>
</dbReference>
<dbReference type="InterPro" id="IPR017824">
    <property type="entry name" value="Aminodeoxychorismate_lyase_IV"/>
</dbReference>
<dbReference type="PANTHER" id="PTHR42743:SF2">
    <property type="entry name" value="AMINODEOXYCHORISMATE LYASE"/>
    <property type="match status" value="1"/>
</dbReference>
<gene>
    <name evidence="15" type="primary">pabC</name>
    <name evidence="15" type="ORF">VR7878_01246</name>
</gene>
<keyword evidence="5" id="KW-0289">Folate biosynthesis</keyword>
<comment type="function">
    <text evidence="10">Involved in the biosynthesis of p-aminobenzoate (PABA), a precursor of tetrahydrofolate. Converts 4-amino-4-deoxychorismate into 4-aminobenzoate (PABA) and pyruvate.</text>
</comment>
<evidence type="ECO:0000256" key="5">
    <source>
        <dbReference type="ARBA" id="ARBA00022909"/>
    </source>
</evidence>
<evidence type="ECO:0000313" key="15">
    <source>
        <dbReference type="EMBL" id="SJN55431.1"/>
    </source>
</evidence>
<dbReference type="InterPro" id="IPR050571">
    <property type="entry name" value="Class-IV_PLP-Dep_Aminotrnsfr"/>
</dbReference>